<feature type="domain" description="DUF4351" evidence="2">
    <location>
        <begin position="283"/>
        <end position="337"/>
    </location>
</feature>
<feature type="domain" description="Transposase (putative) YhgA-like" evidence="1">
    <location>
        <begin position="3"/>
        <end position="204"/>
    </location>
</feature>
<gene>
    <name evidence="3" type="ORF">VU01_13392</name>
</gene>
<dbReference type="PANTHER" id="PTHR34611:SF2">
    <property type="entry name" value="INACTIVE RECOMBINATION-PROMOTING NUCLEASE-LIKE PROTEIN RPNE-RELATED"/>
    <property type="match status" value="1"/>
</dbReference>
<dbReference type="Pfam" id="PF14261">
    <property type="entry name" value="DUF4351"/>
    <property type="match status" value="1"/>
</dbReference>
<sequence length="340" mass="40150">MAEHQNSYKLLFSHALMVEDLLKGFVREEWVEQLDFSTLEKVSESYVSDDIRDREDDIVWRVRWGKSWIYIYLLLEFQSTVDHWMAVRMMTYVGLLYQDLIRTGKLIEKKKLPPVFPIVLYNGKKSWNAATDINELVEEVPGSLRRYQPSMPYLLLAERNFQDQELKPLRNLVAALFRLEISQEPAHLAAVVENLLEWLKDPEQTSLRRAFTVWFHRVLFADKPVPQKIGPLNELGEVRVMLAERVQEWKREWKREAVKEGLNKGLKKGLKKGRMQGRQEGHREGIHEGKSNMLRQLLEYKFGSLEERITEQLRTAEDQQLQEWGKRILTANNLNDIFDN</sequence>
<dbReference type="InterPro" id="IPR051699">
    <property type="entry name" value="Rpn/YhgA-like_nuclease"/>
</dbReference>
<organism evidence="3 4">
    <name type="scientific">Candidatus Electrothrix marina</name>
    <dbReference type="NCBI Taxonomy" id="1859130"/>
    <lineage>
        <taxon>Bacteria</taxon>
        <taxon>Pseudomonadati</taxon>
        <taxon>Thermodesulfobacteriota</taxon>
        <taxon>Desulfobulbia</taxon>
        <taxon>Desulfobulbales</taxon>
        <taxon>Desulfobulbaceae</taxon>
        <taxon>Candidatus Electrothrix</taxon>
    </lineage>
</organism>
<name>A0A444JBD8_9BACT</name>
<evidence type="ECO:0000313" key="3">
    <source>
        <dbReference type="EMBL" id="RWX50327.1"/>
    </source>
</evidence>
<proteinExistence type="predicted"/>
<dbReference type="EMBL" id="MTKS01000339">
    <property type="protein sequence ID" value="RWX50327.1"/>
    <property type="molecule type" value="Genomic_DNA"/>
</dbReference>
<evidence type="ECO:0000313" key="4">
    <source>
        <dbReference type="Proteomes" id="UP000288892"/>
    </source>
</evidence>
<dbReference type="InterPro" id="IPR025587">
    <property type="entry name" value="DUF4351"/>
</dbReference>
<accession>A0A444JBD8</accession>
<protein>
    <submittedName>
        <fullName evidence="3">Putative transposase, YhgA-like</fullName>
    </submittedName>
</protein>
<dbReference type="PANTHER" id="PTHR34611">
    <property type="match status" value="1"/>
</dbReference>
<evidence type="ECO:0000259" key="2">
    <source>
        <dbReference type="Pfam" id="PF14261"/>
    </source>
</evidence>
<dbReference type="Pfam" id="PF04754">
    <property type="entry name" value="Transposase_31"/>
    <property type="match status" value="1"/>
</dbReference>
<evidence type="ECO:0000259" key="1">
    <source>
        <dbReference type="Pfam" id="PF04754"/>
    </source>
</evidence>
<dbReference type="InterPro" id="IPR006842">
    <property type="entry name" value="Transposase_31"/>
</dbReference>
<keyword evidence="4" id="KW-1185">Reference proteome</keyword>
<dbReference type="AlphaFoldDB" id="A0A444JBD8"/>
<comment type="caution">
    <text evidence="3">The sequence shown here is derived from an EMBL/GenBank/DDBJ whole genome shotgun (WGS) entry which is preliminary data.</text>
</comment>
<dbReference type="Proteomes" id="UP000288892">
    <property type="component" value="Unassembled WGS sequence"/>
</dbReference>
<reference evidence="3 4" key="1">
    <citation type="submission" date="2017-01" db="EMBL/GenBank/DDBJ databases">
        <title>The cable genome- insights into the physiology and evolution of filamentous bacteria capable of sulfide oxidation via long distance electron transfer.</title>
        <authorList>
            <person name="Schreiber L."/>
            <person name="Bjerg J.T."/>
            <person name="Boggild A."/>
            <person name="Van De Vossenberg J."/>
            <person name="Meysman F."/>
            <person name="Nielsen L.P."/>
            <person name="Schramm A."/>
            <person name="Kjeldsen K.U."/>
        </authorList>
    </citation>
    <scope>NUCLEOTIDE SEQUENCE [LARGE SCALE GENOMIC DNA]</scope>
    <source>
        <strain evidence="3">A5</strain>
    </source>
</reference>